<dbReference type="EMBL" id="VDEP01000502">
    <property type="protein sequence ID" value="KAA1069888.1"/>
    <property type="molecule type" value="Genomic_DNA"/>
</dbReference>
<accession>A0A5B0M1Q6</accession>
<dbReference type="Proteomes" id="UP000325313">
    <property type="component" value="Unassembled WGS sequence"/>
</dbReference>
<gene>
    <name evidence="2" type="ORF">PGTUg99_001268</name>
</gene>
<organism evidence="2 3">
    <name type="scientific">Puccinia graminis f. sp. tritici</name>
    <dbReference type="NCBI Taxonomy" id="56615"/>
    <lineage>
        <taxon>Eukaryota</taxon>
        <taxon>Fungi</taxon>
        <taxon>Dikarya</taxon>
        <taxon>Basidiomycota</taxon>
        <taxon>Pucciniomycotina</taxon>
        <taxon>Pucciniomycetes</taxon>
        <taxon>Pucciniales</taxon>
        <taxon>Pucciniaceae</taxon>
        <taxon>Puccinia</taxon>
    </lineage>
</organism>
<evidence type="ECO:0000313" key="2">
    <source>
        <dbReference type="EMBL" id="KAA1069888.1"/>
    </source>
</evidence>
<feature type="compositionally biased region" description="Basic and acidic residues" evidence="1">
    <location>
        <begin position="63"/>
        <end position="78"/>
    </location>
</feature>
<name>A0A5B0M1Q6_PUCGR</name>
<dbReference type="AlphaFoldDB" id="A0A5B0M1Q6"/>
<evidence type="ECO:0000256" key="1">
    <source>
        <dbReference type="SAM" id="MobiDB-lite"/>
    </source>
</evidence>
<protein>
    <submittedName>
        <fullName evidence="2">Uncharacterized protein</fullName>
    </submittedName>
</protein>
<sequence>MLTLRFKMLRPRPKRRLKPAPAVVVQTADPPLKKKTKAPSEVATPKVAAAAKKKTTKAPGGSEPKKLRARRQMDERVGWSRLPPTGLAVSTFQTK</sequence>
<proteinExistence type="predicted"/>
<feature type="region of interest" description="Disordered" evidence="1">
    <location>
        <begin position="13"/>
        <end position="95"/>
    </location>
</feature>
<reference evidence="2 3" key="1">
    <citation type="submission" date="2019-05" db="EMBL/GenBank/DDBJ databases">
        <title>Emergence of the Ug99 lineage of the wheat stem rust pathogen through somatic hybridization.</title>
        <authorList>
            <person name="Li F."/>
            <person name="Upadhyaya N.M."/>
            <person name="Sperschneider J."/>
            <person name="Matny O."/>
            <person name="Nguyen-Phuc H."/>
            <person name="Mago R."/>
            <person name="Raley C."/>
            <person name="Miller M.E."/>
            <person name="Silverstein K.A.T."/>
            <person name="Henningsen E."/>
            <person name="Hirsch C.D."/>
            <person name="Visser B."/>
            <person name="Pretorius Z.A."/>
            <person name="Steffenson B.J."/>
            <person name="Schwessinger B."/>
            <person name="Dodds P.N."/>
            <person name="Figueroa M."/>
        </authorList>
    </citation>
    <scope>NUCLEOTIDE SEQUENCE [LARGE SCALE GENOMIC DNA]</scope>
    <source>
        <strain evidence="2 3">Ug99</strain>
    </source>
</reference>
<evidence type="ECO:0000313" key="3">
    <source>
        <dbReference type="Proteomes" id="UP000325313"/>
    </source>
</evidence>
<comment type="caution">
    <text evidence="2">The sequence shown here is derived from an EMBL/GenBank/DDBJ whole genome shotgun (WGS) entry which is preliminary data.</text>
</comment>